<organism evidence="1 2">
    <name type="scientific">Hahella chejuensis (strain KCTC 2396)</name>
    <dbReference type="NCBI Taxonomy" id="349521"/>
    <lineage>
        <taxon>Bacteria</taxon>
        <taxon>Pseudomonadati</taxon>
        <taxon>Pseudomonadota</taxon>
        <taxon>Gammaproteobacteria</taxon>
        <taxon>Oceanospirillales</taxon>
        <taxon>Hahellaceae</taxon>
        <taxon>Hahella</taxon>
    </lineage>
</organism>
<reference evidence="1 2" key="1">
    <citation type="journal article" date="2005" name="Nucleic Acids Res.">
        <title>Genomic blueprint of Hahella chejuensis, a marine microbe producing an algicidal agent.</title>
        <authorList>
            <person name="Jeong H."/>
            <person name="Yim J.H."/>
            <person name="Lee C."/>
            <person name="Choi S.-H."/>
            <person name="Park Y.K."/>
            <person name="Yoon S.H."/>
            <person name="Hur C.-G."/>
            <person name="Kang H.-Y."/>
            <person name="Kim D."/>
            <person name="Lee H.H."/>
            <person name="Park K.H."/>
            <person name="Park S.-H."/>
            <person name="Park H.-S."/>
            <person name="Lee H.K."/>
            <person name="Oh T.K."/>
            <person name="Kim J.F."/>
        </authorList>
    </citation>
    <scope>NUCLEOTIDE SEQUENCE [LARGE SCALE GENOMIC DNA]</scope>
    <source>
        <strain evidence="1 2">KCTC 2396</strain>
    </source>
</reference>
<accession>Q2SKM4</accession>
<dbReference type="AlphaFoldDB" id="Q2SKM4"/>
<name>Q2SKM4_HAHCH</name>
<dbReference type="STRING" id="349521.HCH_01967"/>
<proteinExistence type="predicted"/>
<gene>
    <name evidence="1" type="ordered locus">HCH_01967</name>
</gene>
<protein>
    <submittedName>
        <fullName evidence="1">Uncharacterized protein</fullName>
    </submittedName>
</protein>
<evidence type="ECO:0000313" key="1">
    <source>
        <dbReference type="EMBL" id="ABC28800.1"/>
    </source>
</evidence>
<sequence length="47" mass="5374">MQYFKDLSLRETNKNMFKSMIASISGKRPQVVKPFGGNKDQKAVAFH</sequence>
<dbReference type="Proteomes" id="UP000000238">
    <property type="component" value="Chromosome"/>
</dbReference>
<evidence type="ECO:0000313" key="2">
    <source>
        <dbReference type="Proteomes" id="UP000000238"/>
    </source>
</evidence>
<keyword evidence="2" id="KW-1185">Reference proteome</keyword>
<dbReference type="KEGG" id="hch:HCH_01967"/>
<dbReference type="EMBL" id="CP000155">
    <property type="protein sequence ID" value="ABC28800.1"/>
    <property type="molecule type" value="Genomic_DNA"/>
</dbReference>
<dbReference type="HOGENOM" id="CLU_3168727_0_0_6"/>